<dbReference type="Proteomes" id="UP000001593">
    <property type="component" value="Unassembled WGS sequence"/>
</dbReference>
<dbReference type="EMBL" id="DS477301">
    <property type="protein sequence ID" value="EDO25998.1"/>
    <property type="molecule type" value="Genomic_DNA"/>
</dbReference>
<accession>A7TD57</accession>
<feature type="non-terminal residue" evidence="1">
    <location>
        <position position="1"/>
    </location>
</feature>
<organism evidence="1 2">
    <name type="scientific">Nematostella vectensis</name>
    <name type="common">Starlet sea anemone</name>
    <dbReference type="NCBI Taxonomy" id="45351"/>
    <lineage>
        <taxon>Eukaryota</taxon>
        <taxon>Metazoa</taxon>
        <taxon>Cnidaria</taxon>
        <taxon>Anthozoa</taxon>
        <taxon>Hexacorallia</taxon>
        <taxon>Actiniaria</taxon>
        <taxon>Edwardsiidae</taxon>
        <taxon>Nematostella</taxon>
    </lineage>
</organism>
<proteinExistence type="predicted"/>
<protein>
    <submittedName>
        <fullName evidence="1">Uncharacterized protein</fullName>
    </submittedName>
</protein>
<sequence length="83" mass="8964">LLFTWNLSPLRSSKLSFEYLLLPPRSALEAVSPRLAPEAASHPHALLLVGASHLLRRHGIGATLERHPFSGLVASAGELLHTP</sequence>
<dbReference type="HOGENOM" id="CLU_2628700_0_0_1"/>
<dbReference type="InParanoid" id="A7TD57"/>
<evidence type="ECO:0000313" key="1">
    <source>
        <dbReference type="EMBL" id="EDO25998.1"/>
    </source>
</evidence>
<keyword evidence="2" id="KW-1185">Reference proteome</keyword>
<evidence type="ECO:0000313" key="2">
    <source>
        <dbReference type="Proteomes" id="UP000001593"/>
    </source>
</evidence>
<dbReference type="AlphaFoldDB" id="A7TD57"/>
<reference evidence="1 2" key="1">
    <citation type="journal article" date="2007" name="Science">
        <title>Sea anemone genome reveals ancestral eumetazoan gene repertoire and genomic organization.</title>
        <authorList>
            <person name="Putnam N.H."/>
            <person name="Srivastava M."/>
            <person name="Hellsten U."/>
            <person name="Dirks B."/>
            <person name="Chapman J."/>
            <person name="Salamov A."/>
            <person name="Terry A."/>
            <person name="Shapiro H."/>
            <person name="Lindquist E."/>
            <person name="Kapitonov V.V."/>
            <person name="Jurka J."/>
            <person name="Genikhovich G."/>
            <person name="Grigoriev I.V."/>
            <person name="Lucas S.M."/>
            <person name="Steele R.E."/>
            <person name="Finnerty J.R."/>
            <person name="Technau U."/>
            <person name="Martindale M.Q."/>
            <person name="Rokhsar D.S."/>
        </authorList>
    </citation>
    <scope>NUCLEOTIDE SEQUENCE [LARGE SCALE GENOMIC DNA]</scope>
    <source>
        <strain evidence="2">CH2 X CH6</strain>
    </source>
</reference>
<gene>
    <name evidence="1" type="ORF">NEMVEDRAFT_v1g155763</name>
</gene>
<name>A7TD57_NEMVE</name>